<dbReference type="Gene3D" id="3.30.420.10">
    <property type="entry name" value="Ribonuclease H-like superfamily/Ribonuclease H"/>
    <property type="match status" value="1"/>
</dbReference>
<dbReference type="GO" id="GO:0003676">
    <property type="term" value="F:nucleic acid binding"/>
    <property type="evidence" value="ECO:0007669"/>
    <property type="project" value="InterPro"/>
</dbReference>
<dbReference type="Proteomes" id="UP000298416">
    <property type="component" value="Unassembled WGS sequence"/>
</dbReference>
<keyword evidence="2" id="KW-0378">Hydrolase</keyword>
<organism evidence="4">
    <name type="scientific">Salvia splendens</name>
    <name type="common">Scarlet sage</name>
    <dbReference type="NCBI Taxonomy" id="180675"/>
    <lineage>
        <taxon>Eukaryota</taxon>
        <taxon>Viridiplantae</taxon>
        <taxon>Streptophyta</taxon>
        <taxon>Embryophyta</taxon>
        <taxon>Tracheophyta</taxon>
        <taxon>Spermatophyta</taxon>
        <taxon>Magnoliopsida</taxon>
        <taxon>eudicotyledons</taxon>
        <taxon>Gunneridae</taxon>
        <taxon>Pentapetalae</taxon>
        <taxon>asterids</taxon>
        <taxon>lamiids</taxon>
        <taxon>Lamiales</taxon>
        <taxon>Lamiaceae</taxon>
        <taxon>Nepetoideae</taxon>
        <taxon>Mentheae</taxon>
        <taxon>Salviinae</taxon>
        <taxon>Salvia</taxon>
        <taxon>Salvia subgen. Calosphace</taxon>
        <taxon>core Calosphace</taxon>
    </lineage>
</organism>
<dbReference type="InterPro" id="IPR036397">
    <property type="entry name" value="RNaseH_sf"/>
</dbReference>
<evidence type="ECO:0000313" key="4">
    <source>
        <dbReference type="EMBL" id="KAG6406325.1"/>
    </source>
</evidence>
<dbReference type="SUPFAM" id="SSF53098">
    <property type="entry name" value="Ribonuclease H-like"/>
    <property type="match status" value="1"/>
</dbReference>
<dbReference type="PANTHER" id="PTHR13620:SF59">
    <property type="entry name" value="POLYNUCLEOTIDYL TRANSFERASE, RIBONUCLEASE H-LIKE SUPERFAMILY PROTEIN"/>
    <property type="match status" value="1"/>
</dbReference>
<gene>
    <name evidence="4" type="ORF">SASPL_133925</name>
</gene>
<dbReference type="GO" id="GO:0006139">
    <property type="term" value="P:nucleobase-containing compound metabolic process"/>
    <property type="evidence" value="ECO:0007669"/>
    <property type="project" value="InterPro"/>
</dbReference>
<evidence type="ECO:0000259" key="3">
    <source>
        <dbReference type="Pfam" id="PF01612"/>
    </source>
</evidence>
<dbReference type="Pfam" id="PF01612">
    <property type="entry name" value="DNA_pol_A_exo1"/>
    <property type="match status" value="1"/>
</dbReference>
<keyword evidence="5" id="KW-1185">Reference proteome</keyword>
<dbReference type="InterPro" id="IPR051132">
    <property type="entry name" value="3-5_Exonuclease_domain"/>
</dbReference>
<dbReference type="InterPro" id="IPR002562">
    <property type="entry name" value="3'-5'_exonuclease_dom"/>
</dbReference>
<comment type="caution">
    <text evidence="4">The sequence shown here is derived from an EMBL/GenBank/DDBJ whole genome shotgun (WGS) entry which is preliminary data.</text>
</comment>
<protein>
    <recommendedName>
        <fullName evidence="3">3'-5' exonuclease domain-containing protein</fullName>
    </recommendedName>
</protein>
<dbReference type="GO" id="GO:0005737">
    <property type="term" value="C:cytoplasm"/>
    <property type="evidence" value="ECO:0007669"/>
    <property type="project" value="TreeGrafter"/>
</dbReference>
<reference evidence="4" key="2">
    <citation type="submission" date="2020-08" db="EMBL/GenBank/DDBJ databases">
        <title>Plant Genome Project.</title>
        <authorList>
            <person name="Zhang R.-G."/>
        </authorList>
    </citation>
    <scope>NUCLEOTIDE SEQUENCE</scope>
    <source>
        <strain evidence="4">Huo1</strain>
        <tissue evidence="4">Leaf</tissue>
    </source>
</reference>
<evidence type="ECO:0000313" key="5">
    <source>
        <dbReference type="Proteomes" id="UP000298416"/>
    </source>
</evidence>
<feature type="domain" description="3'-5' exonuclease" evidence="3">
    <location>
        <begin position="184"/>
        <end position="254"/>
    </location>
</feature>
<dbReference type="AlphaFoldDB" id="A0A8X8X5Y5"/>
<dbReference type="PANTHER" id="PTHR13620">
    <property type="entry name" value="3-5 EXONUCLEASE"/>
    <property type="match status" value="1"/>
</dbReference>
<dbReference type="GO" id="GO:0008408">
    <property type="term" value="F:3'-5' exonuclease activity"/>
    <property type="evidence" value="ECO:0007669"/>
    <property type="project" value="InterPro"/>
</dbReference>
<name>A0A8X8X5Y5_SALSN</name>
<proteinExistence type="predicted"/>
<evidence type="ECO:0000256" key="2">
    <source>
        <dbReference type="ARBA" id="ARBA00022801"/>
    </source>
</evidence>
<evidence type="ECO:0000256" key="1">
    <source>
        <dbReference type="ARBA" id="ARBA00022722"/>
    </source>
</evidence>
<accession>A0A8X8X5Y5</accession>
<dbReference type="EMBL" id="PNBA02000012">
    <property type="protein sequence ID" value="KAG6406325.1"/>
    <property type="molecule type" value="Genomic_DNA"/>
</dbReference>
<sequence length="259" mass="29825">MEDSSSPTPRTDFTDLLKVITGIKPDLLKIIADPTRPAQGHRRNYTYFAIPYRKIKPDLLKNPMIAMAEKETKGLNWMVKTNGRRSSLNRQCRYLHRPLRLSPRRHHCHRYRSHRRNSSLVVGLDVLWWVPARGATLQLCVLPNCLIFQLYHAPRRALPLPRRPRRDPGGAVEPQRRGDADALEVGELVDVREPAHELRGCRLGASMGELADEVLGIYRMGKDNAVGRSDWEDEDLTWEQVEYACHDVFLSYLITIIMD</sequence>
<dbReference type="InterPro" id="IPR012337">
    <property type="entry name" value="RNaseH-like_sf"/>
</dbReference>
<keyword evidence="1" id="KW-0540">Nuclease</keyword>
<dbReference type="GO" id="GO:0005634">
    <property type="term" value="C:nucleus"/>
    <property type="evidence" value="ECO:0007669"/>
    <property type="project" value="TreeGrafter"/>
</dbReference>
<reference evidence="4" key="1">
    <citation type="submission" date="2018-01" db="EMBL/GenBank/DDBJ databases">
        <authorList>
            <person name="Mao J.F."/>
        </authorList>
    </citation>
    <scope>NUCLEOTIDE SEQUENCE</scope>
    <source>
        <strain evidence="4">Huo1</strain>
        <tissue evidence="4">Leaf</tissue>
    </source>
</reference>